<gene>
    <name evidence="2" type="ORF">KUTeg_006399</name>
</gene>
<proteinExistence type="predicted"/>
<feature type="region of interest" description="Disordered" evidence="1">
    <location>
        <begin position="146"/>
        <end position="240"/>
    </location>
</feature>
<dbReference type="EMBL" id="JARBDR010000328">
    <property type="protein sequence ID" value="KAJ8316385.1"/>
    <property type="molecule type" value="Genomic_DNA"/>
</dbReference>
<name>A0ABQ9FGG1_TEGGR</name>
<evidence type="ECO:0000256" key="1">
    <source>
        <dbReference type="SAM" id="MobiDB-lite"/>
    </source>
</evidence>
<comment type="caution">
    <text evidence="2">The sequence shown here is derived from an EMBL/GenBank/DDBJ whole genome shotgun (WGS) entry which is preliminary data.</text>
</comment>
<protein>
    <submittedName>
        <fullName evidence="2">Uncharacterized protein</fullName>
    </submittedName>
</protein>
<keyword evidence="3" id="KW-1185">Reference proteome</keyword>
<accession>A0ABQ9FGG1</accession>
<dbReference type="Proteomes" id="UP001217089">
    <property type="component" value="Unassembled WGS sequence"/>
</dbReference>
<sequence>MDTGYPPAMFDTNRSLTPFFGLPPQNLSPPSRNIQNEGPLFPGNFFGASSRPLSNSSSVPKNAEISAPFNSLFPPSRPPQNGLGLNFQHGFGMNHGGMSSGTQITPHSNSVTVTPHMSNFSLTNIFSDVGNSQNDSMNMSPIKFPHSNPILPPQGMDPNSLQHPHHQSSSLYHHNRGPHPPPPVIHTAMSINSILGHNHHGFDTRPMPRAMNTSAPPFGGHGHPPPTFGMPPLDFSMHEH</sequence>
<organism evidence="2 3">
    <name type="scientific">Tegillarca granosa</name>
    <name type="common">Malaysian cockle</name>
    <name type="synonym">Anadara granosa</name>
    <dbReference type="NCBI Taxonomy" id="220873"/>
    <lineage>
        <taxon>Eukaryota</taxon>
        <taxon>Metazoa</taxon>
        <taxon>Spiralia</taxon>
        <taxon>Lophotrochozoa</taxon>
        <taxon>Mollusca</taxon>
        <taxon>Bivalvia</taxon>
        <taxon>Autobranchia</taxon>
        <taxon>Pteriomorphia</taxon>
        <taxon>Arcoida</taxon>
        <taxon>Arcoidea</taxon>
        <taxon>Arcidae</taxon>
        <taxon>Tegillarca</taxon>
    </lineage>
</organism>
<reference evidence="2 3" key="1">
    <citation type="submission" date="2022-12" db="EMBL/GenBank/DDBJ databases">
        <title>Chromosome-level genome of Tegillarca granosa.</title>
        <authorList>
            <person name="Kim J."/>
        </authorList>
    </citation>
    <scope>NUCLEOTIDE SEQUENCE [LARGE SCALE GENOMIC DNA]</scope>
    <source>
        <strain evidence="2">Teg-2019</strain>
        <tissue evidence="2">Adductor muscle</tissue>
    </source>
</reference>
<evidence type="ECO:0000313" key="2">
    <source>
        <dbReference type="EMBL" id="KAJ8316385.1"/>
    </source>
</evidence>
<evidence type="ECO:0000313" key="3">
    <source>
        <dbReference type="Proteomes" id="UP001217089"/>
    </source>
</evidence>